<accession>A0A1E1WQP3</accession>
<sequence length="569" mass="65638">MTSHQRQCYLSNCNSEGYVVNYTKMLRSDARIRSVRLDSLPEIVSSITVNVIAQIEKELDAYDLVSLVFLLYDVPDTALQRLIVHQRVALDGGEKNLNLLYDWAQHAQTRPTWKYEFLEALVICQLLSILKKLGLNPHSIQKHYLPDNIHVTAHINPMKKALYKLSENITKSNLDKLQKTLKTYEFDTTEYKTCELVFLELMCKKFITIDNVNYGKNSAKCQIEALAKIIHNFPGLQKFANELREIQDRINNEPKSNKPETSTSPVKFDSTSSEIEFGDSEEVNLTVAAFNDLFNYLDNVNIKDDSIQKSDTNRLDGVYAIKNPKRVGVCYIINQEDFHPSKESIQNSIQSEPLEKRYGSNMDKLVLEKTMESLNFEVISHRNLDHVKMLDYIQNIIQYRVHPDDSMFMLCILSHGVRGHVYAANSVKVNIDDIQRLLDEGLQQRQLEIPKIMILEACQVNNDEEPRLKLVADGPSGYYLKKLNFLVYWATAPELEAYRDTEKGSIFIQILCHLIKKHAKHEHLYDIFTKVTDGVAKICSKLERDQVPIFKSTLRKKLYLQIPEKSNIN</sequence>
<dbReference type="OrthoDB" id="6044770at2759"/>
<dbReference type="PROSITE" id="PS50208">
    <property type="entry name" value="CASPASE_P20"/>
    <property type="match status" value="1"/>
</dbReference>
<organism evidence="7">
    <name type="scientific">Pectinophora gossypiella</name>
    <name type="common">Cotton pink bollworm</name>
    <name type="synonym">Depressaria gossypiella</name>
    <dbReference type="NCBI Taxonomy" id="13191"/>
    <lineage>
        <taxon>Eukaryota</taxon>
        <taxon>Metazoa</taxon>
        <taxon>Ecdysozoa</taxon>
        <taxon>Arthropoda</taxon>
        <taxon>Hexapoda</taxon>
        <taxon>Insecta</taxon>
        <taxon>Pterygota</taxon>
        <taxon>Neoptera</taxon>
        <taxon>Endopterygota</taxon>
        <taxon>Lepidoptera</taxon>
        <taxon>Glossata</taxon>
        <taxon>Ditrysia</taxon>
        <taxon>Gelechioidea</taxon>
        <taxon>Gelechiidae</taxon>
        <taxon>Apatetrinae</taxon>
        <taxon>Pectinophora</taxon>
    </lineage>
</organism>
<dbReference type="GO" id="GO:0006508">
    <property type="term" value="P:proteolysis"/>
    <property type="evidence" value="ECO:0007669"/>
    <property type="project" value="InterPro"/>
</dbReference>
<dbReference type="InterPro" id="IPR001309">
    <property type="entry name" value="Pept_C14_p20"/>
</dbReference>
<evidence type="ECO:0008006" key="8">
    <source>
        <dbReference type="Google" id="ProtNLM"/>
    </source>
</evidence>
<dbReference type="InterPro" id="IPR056260">
    <property type="entry name" value="Dredd_2nd"/>
</dbReference>
<name>A0A1E1WQP3_PECGO</name>
<dbReference type="AlphaFoldDB" id="A0A1E1WQP3"/>
<keyword evidence="2" id="KW-0053">Apoptosis</keyword>
<dbReference type="Pfam" id="PF23725">
    <property type="entry name" value="Dredd_N"/>
    <property type="match status" value="1"/>
</dbReference>
<dbReference type="Pfam" id="PF23724">
    <property type="entry name" value="Dredd_2nd"/>
    <property type="match status" value="1"/>
</dbReference>
<dbReference type="PANTHER" id="PTHR48169">
    <property type="entry name" value="DED DOMAIN-CONTAINING PROTEIN"/>
    <property type="match status" value="1"/>
</dbReference>
<dbReference type="SUPFAM" id="SSF52129">
    <property type="entry name" value="Caspase-like"/>
    <property type="match status" value="1"/>
</dbReference>
<evidence type="ECO:0000259" key="6">
    <source>
        <dbReference type="PROSITE" id="PS50208"/>
    </source>
</evidence>
<feature type="domain" description="Caspase family p10" evidence="5">
    <location>
        <begin position="484"/>
        <end position="560"/>
    </location>
</feature>
<proteinExistence type="inferred from homology"/>
<dbReference type="EMBL" id="GDQN01001913">
    <property type="protein sequence ID" value="JAT89141.1"/>
    <property type="molecule type" value="Transcribed_RNA"/>
</dbReference>
<dbReference type="GO" id="GO:0005737">
    <property type="term" value="C:cytoplasm"/>
    <property type="evidence" value="ECO:0007669"/>
    <property type="project" value="UniProtKB-ARBA"/>
</dbReference>
<evidence type="ECO:0000256" key="2">
    <source>
        <dbReference type="ARBA" id="ARBA00022703"/>
    </source>
</evidence>
<dbReference type="GO" id="GO:0004197">
    <property type="term" value="F:cysteine-type endopeptidase activity"/>
    <property type="evidence" value="ECO:0007669"/>
    <property type="project" value="InterPro"/>
</dbReference>
<comment type="similarity">
    <text evidence="1 3">Belongs to the peptidase C14A family.</text>
</comment>
<dbReference type="Gene3D" id="3.40.50.1460">
    <property type="match status" value="1"/>
</dbReference>
<dbReference type="PROSITE" id="PS50207">
    <property type="entry name" value="CASPASE_P10"/>
    <property type="match status" value="1"/>
</dbReference>
<dbReference type="PRINTS" id="PR00376">
    <property type="entry name" value="IL1BCENZYME"/>
</dbReference>
<dbReference type="Pfam" id="PF00656">
    <property type="entry name" value="Peptidase_C14"/>
    <property type="match status" value="1"/>
</dbReference>
<evidence type="ECO:0000256" key="3">
    <source>
        <dbReference type="RuleBase" id="RU003971"/>
    </source>
</evidence>
<evidence type="ECO:0000259" key="5">
    <source>
        <dbReference type="PROSITE" id="PS50207"/>
    </source>
</evidence>
<dbReference type="Gene3D" id="3.30.70.1470">
    <property type="entry name" value="Caspase-like"/>
    <property type="match status" value="1"/>
</dbReference>
<dbReference type="InterPro" id="IPR011600">
    <property type="entry name" value="Pept_C14_caspase"/>
</dbReference>
<dbReference type="InterPro" id="IPR029030">
    <property type="entry name" value="Caspase-like_dom_sf"/>
</dbReference>
<dbReference type="PANTHER" id="PTHR48169:SF7">
    <property type="entry name" value="CASPASE 10"/>
    <property type="match status" value="1"/>
</dbReference>
<evidence type="ECO:0000313" key="7">
    <source>
        <dbReference type="EMBL" id="JAT89141.1"/>
    </source>
</evidence>
<dbReference type="InterPro" id="IPR015917">
    <property type="entry name" value="Pept_C14A"/>
</dbReference>
<reference evidence="7" key="1">
    <citation type="submission" date="2015-09" db="EMBL/GenBank/DDBJ databases">
        <title>De novo assembly of Pectinophora gossypiella (Pink Bollworm) gut transcriptome.</title>
        <authorList>
            <person name="Tassone E.E."/>
        </authorList>
    </citation>
    <scope>NUCLEOTIDE SEQUENCE</scope>
</reference>
<evidence type="ECO:0000256" key="1">
    <source>
        <dbReference type="ARBA" id="ARBA00010134"/>
    </source>
</evidence>
<dbReference type="GO" id="GO:0043067">
    <property type="term" value="P:regulation of programmed cell death"/>
    <property type="evidence" value="ECO:0007669"/>
    <property type="project" value="UniProtKB-ARBA"/>
</dbReference>
<evidence type="ECO:0000256" key="4">
    <source>
        <dbReference type="SAM" id="MobiDB-lite"/>
    </source>
</evidence>
<feature type="domain" description="Caspase family p20" evidence="6">
    <location>
        <begin position="326"/>
        <end position="462"/>
    </location>
</feature>
<feature type="compositionally biased region" description="Polar residues" evidence="4">
    <location>
        <begin position="259"/>
        <end position="272"/>
    </location>
</feature>
<dbReference type="InterPro" id="IPR056259">
    <property type="entry name" value="Dredd_N"/>
</dbReference>
<protein>
    <recommendedName>
        <fullName evidence="8">Caspase family p20 domain-containing protein</fullName>
    </recommendedName>
</protein>
<dbReference type="GO" id="GO:0051604">
    <property type="term" value="P:protein maturation"/>
    <property type="evidence" value="ECO:0007669"/>
    <property type="project" value="UniProtKB-ARBA"/>
</dbReference>
<gene>
    <name evidence="7" type="ORF">g.12933</name>
</gene>
<feature type="region of interest" description="Disordered" evidence="4">
    <location>
        <begin position="250"/>
        <end position="272"/>
    </location>
</feature>
<dbReference type="GO" id="GO:0006915">
    <property type="term" value="P:apoptotic process"/>
    <property type="evidence" value="ECO:0007669"/>
    <property type="project" value="UniProtKB-KW"/>
</dbReference>
<dbReference type="InterPro" id="IPR002138">
    <property type="entry name" value="Pept_C14_p10"/>
</dbReference>
<dbReference type="SMART" id="SM00115">
    <property type="entry name" value="CASc"/>
    <property type="match status" value="1"/>
</dbReference>